<dbReference type="CDD" id="cd00077">
    <property type="entry name" value="HDc"/>
    <property type="match status" value="1"/>
</dbReference>
<protein>
    <submittedName>
        <fullName evidence="2">Hydrolase</fullName>
    </submittedName>
</protein>
<name>A0A0D1BQI0_CLOBO</name>
<dbReference type="PATRIC" id="fig|1379739.3.peg.831"/>
<dbReference type="PANTHER" id="PTHR43155">
    <property type="entry name" value="CYCLIC DI-GMP PHOSPHODIESTERASE PA4108-RELATED"/>
    <property type="match status" value="1"/>
</dbReference>
<dbReference type="Gene3D" id="1.10.3210.10">
    <property type="entry name" value="Hypothetical protein af1432"/>
    <property type="match status" value="1"/>
</dbReference>
<dbReference type="SMART" id="SM00471">
    <property type="entry name" value="HDc"/>
    <property type="match status" value="1"/>
</dbReference>
<gene>
    <name evidence="2" type="ORF">N495_02615</name>
</gene>
<dbReference type="RefSeq" id="WP_042386125.1">
    <property type="nucleotide sequence ID" value="NZ_JXSU01000007.1"/>
</dbReference>
<reference evidence="2 3" key="1">
    <citation type="submission" date="2014-06" db="EMBL/GenBank/DDBJ databases">
        <title>Genome characterization of distinct group I Clostridium botulinum lineages.</title>
        <authorList>
            <person name="Giordani F."/>
            <person name="Anselmo A."/>
            <person name="Fillo S."/>
            <person name="Palozzi A.M."/>
            <person name="Fortunato A."/>
            <person name="Gentile B."/>
            <person name="Ciammaruconi A."/>
            <person name="Anniballi F."/>
            <person name="De Medici D."/>
            <person name="Lista F."/>
        </authorList>
    </citation>
    <scope>NUCLEOTIDE SEQUENCE [LARGE SCALE GENOMIC DNA]</scope>
    <source>
        <strain evidence="2 3">B2 450</strain>
    </source>
</reference>
<dbReference type="AlphaFoldDB" id="A0A0D1BQI0"/>
<dbReference type="NCBIfam" id="TIGR00277">
    <property type="entry name" value="HDIG"/>
    <property type="match status" value="1"/>
</dbReference>
<dbReference type="Pfam" id="PF13487">
    <property type="entry name" value="HD_5"/>
    <property type="match status" value="1"/>
</dbReference>
<accession>A0A0D1BQI0</accession>
<sequence>MYKLSSLSTNTLKISKDEKLDLEIFLHSKRVAIYVKKIAELMKISSKQSNNLVLLALNHDIGKARIPSNILNKKDKLSHSEFEIVKEHTQFGSDILREYGYCLEICNVVKFHHENFDGSGYYGLKGKSIPMAARILRIADVYEALTSDRCYRRAYTREAALEIMVKEENIYDPEILELFVKNIYTDSFNLQLCI</sequence>
<keyword evidence="2" id="KW-0378">Hydrolase</keyword>
<dbReference type="Proteomes" id="UP000032250">
    <property type="component" value="Unassembled WGS sequence"/>
</dbReference>
<dbReference type="HOGENOM" id="CLU_000445_92_3_9"/>
<dbReference type="InterPro" id="IPR003607">
    <property type="entry name" value="HD/PDEase_dom"/>
</dbReference>
<dbReference type="PANTHER" id="PTHR43155:SF2">
    <property type="entry name" value="CYCLIC DI-GMP PHOSPHODIESTERASE PA4108"/>
    <property type="match status" value="1"/>
</dbReference>
<dbReference type="OrthoDB" id="9804747at2"/>
<dbReference type="PROSITE" id="PS51832">
    <property type="entry name" value="HD_GYP"/>
    <property type="match status" value="1"/>
</dbReference>
<feature type="domain" description="HD-GYP" evidence="1">
    <location>
        <begin position="2"/>
        <end position="194"/>
    </location>
</feature>
<dbReference type="InterPro" id="IPR037522">
    <property type="entry name" value="HD_GYP_dom"/>
</dbReference>
<dbReference type="GO" id="GO:0016787">
    <property type="term" value="F:hydrolase activity"/>
    <property type="evidence" value="ECO:0007669"/>
    <property type="project" value="UniProtKB-KW"/>
</dbReference>
<proteinExistence type="predicted"/>
<evidence type="ECO:0000313" key="3">
    <source>
        <dbReference type="Proteomes" id="UP000032250"/>
    </source>
</evidence>
<organism evidence="2 3">
    <name type="scientific">Clostridium botulinum B2 450</name>
    <dbReference type="NCBI Taxonomy" id="1379739"/>
    <lineage>
        <taxon>Bacteria</taxon>
        <taxon>Bacillati</taxon>
        <taxon>Bacillota</taxon>
        <taxon>Clostridia</taxon>
        <taxon>Eubacteriales</taxon>
        <taxon>Clostridiaceae</taxon>
        <taxon>Clostridium</taxon>
    </lineage>
</organism>
<evidence type="ECO:0000259" key="1">
    <source>
        <dbReference type="PROSITE" id="PS51832"/>
    </source>
</evidence>
<dbReference type="EMBL" id="JXSU01000007">
    <property type="protein sequence ID" value="KIS22525.1"/>
    <property type="molecule type" value="Genomic_DNA"/>
</dbReference>
<comment type="caution">
    <text evidence="2">The sequence shown here is derived from an EMBL/GenBank/DDBJ whole genome shotgun (WGS) entry which is preliminary data.</text>
</comment>
<dbReference type="SUPFAM" id="SSF109604">
    <property type="entry name" value="HD-domain/PDEase-like"/>
    <property type="match status" value="1"/>
</dbReference>
<dbReference type="InterPro" id="IPR006675">
    <property type="entry name" value="HDIG_dom"/>
</dbReference>
<evidence type="ECO:0000313" key="2">
    <source>
        <dbReference type="EMBL" id="KIS22525.1"/>
    </source>
</evidence>